<evidence type="ECO:0000313" key="4">
    <source>
        <dbReference type="Proteomes" id="UP000295182"/>
    </source>
</evidence>
<dbReference type="Proteomes" id="UP000295182">
    <property type="component" value="Unassembled WGS sequence"/>
</dbReference>
<dbReference type="InterPro" id="IPR041215">
    <property type="entry name" value="FlgO_dom"/>
</dbReference>
<reference evidence="3 4" key="1">
    <citation type="submission" date="2019-03" db="EMBL/GenBank/DDBJ databases">
        <title>Genomic Encyclopedia of Type Strains, Phase IV (KMG-IV): sequencing the most valuable type-strain genomes for metagenomic binning, comparative biology and taxonomic classification.</title>
        <authorList>
            <person name="Goeker M."/>
        </authorList>
    </citation>
    <scope>NUCLEOTIDE SEQUENCE [LARGE SCALE GENOMIC DNA]</scope>
    <source>
        <strain evidence="3 4">DSM 1837</strain>
    </source>
</reference>
<feature type="signal peptide" evidence="1">
    <location>
        <begin position="1"/>
        <end position="25"/>
    </location>
</feature>
<protein>
    <recommendedName>
        <fullName evidence="2">FlgO domain-containing protein</fullName>
    </recommendedName>
</protein>
<dbReference type="RefSeq" id="WP_119013855.1">
    <property type="nucleotide sequence ID" value="NZ_QXNC01000023.1"/>
</dbReference>
<feature type="domain" description="FlgO" evidence="2">
    <location>
        <begin position="45"/>
        <end position="171"/>
    </location>
</feature>
<evidence type="ECO:0000259" key="2">
    <source>
        <dbReference type="Pfam" id="PF17680"/>
    </source>
</evidence>
<evidence type="ECO:0000313" key="3">
    <source>
        <dbReference type="EMBL" id="TCP17925.1"/>
    </source>
</evidence>
<feature type="chain" id="PRO_5020680166" description="FlgO domain-containing protein" evidence="1">
    <location>
        <begin position="26"/>
        <end position="180"/>
    </location>
</feature>
<gene>
    <name evidence="3" type="ORF">EV674_11020</name>
</gene>
<comment type="caution">
    <text evidence="3">The sequence shown here is derived from an EMBL/GenBank/DDBJ whole genome shotgun (WGS) entry which is preliminary data.</text>
</comment>
<name>A0A4R2NAD5_9BURK</name>
<organism evidence="3 4">
    <name type="scientific">Simplicispira metamorpha</name>
    <dbReference type="NCBI Taxonomy" id="80881"/>
    <lineage>
        <taxon>Bacteria</taxon>
        <taxon>Pseudomonadati</taxon>
        <taxon>Pseudomonadota</taxon>
        <taxon>Betaproteobacteria</taxon>
        <taxon>Burkholderiales</taxon>
        <taxon>Comamonadaceae</taxon>
        <taxon>Simplicispira</taxon>
    </lineage>
</organism>
<dbReference type="InterPro" id="IPR014549">
    <property type="entry name" value="FlgO"/>
</dbReference>
<dbReference type="AlphaFoldDB" id="A0A4R2NAD5"/>
<keyword evidence="4" id="KW-1185">Reference proteome</keyword>
<dbReference type="OrthoDB" id="8479562at2"/>
<dbReference type="Pfam" id="PF17680">
    <property type="entry name" value="FlgO"/>
    <property type="match status" value="1"/>
</dbReference>
<accession>A0A4R2NAD5</accession>
<dbReference type="EMBL" id="SLXH01000010">
    <property type="protein sequence ID" value="TCP17925.1"/>
    <property type="molecule type" value="Genomic_DNA"/>
</dbReference>
<keyword evidence="1" id="KW-0732">Signal</keyword>
<proteinExistence type="predicted"/>
<dbReference type="PIRSF" id="PIRSF028688">
    <property type="entry name" value="UCP_imp_028688"/>
    <property type="match status" value="1"/>
</dbReference>
<evidence type="ECO:0000256" key="1">
    <source>
        <dbReference type="SAM" id="SignalP"/>
    </source>
</evidence>
<sequence length="180" mass="19406">MKRRTAALGLWAAASLALLPGCAQYYYGEHATATSTDLVEANRIAADRLLQDALIDPDRPVLVATLVSVDQLGESSRLGRTITEQISGRLVQRGVLVIEPRMRASLAMSPAQGELLLSREVREVSRSHDAQAVLVGTYAVSVRSVYVSLKLVHPVGNVVVAAVDYTLPMSDNVRGLLMAR</sequence>